<evidence type="ECO:0000256" key="1">
    <source>
        <dbReference type="ARBA" id="ARBA00004323"/>
    </source>
</evidence>
<dbReference type="InterPro" id="IPR012337">
    <property type="entry name" value="RNaseH-like_sf"/>
</dbReference>
<evidence type="ECO:0000313" key="11">
    <source>
        <dbReference type="Proteomes" id="UP000436088"/>
    </source>
</evidence>
<keyword evidence="11" id="KW-1185">Reference proteome</keyword>
<comment type="caution">
    <text evidence="10">The sequence shown here is derived from an EMBL/GenBank/DDBJ whole genome shotgun (WGS) entry which is preliminary data.</text>
</comment>
<dbReference type="SUPFAM" id="SSF53098">
    <property type="entry name" value="Ribonuclease H-like"/>
    <property type="match status" value="1"/>
</dbReference>
<evidence type="ECO:0000256" key="7">
    <source>
        <dbReference type="SAM" id="SignalP"/>
    </source>
</evidence>
<evidence type="ECO:0000256" key="4">
    <source>
        <dbReference type="ARBA" id="ARBA00022968"/>
    </source>
</evidence>
<feature type="region of interest" description="Disordered" evidence="6">
    <location>
        <begin position="614"/>
        <end position="649"/>
    </location>
</feature>
<accession>A0A6A3CQE8</accession>
<gene>
    <name evidence="10" type="ORF">F3Y22_tig00003715pilonHSYRG00237</name>
</gene>
<sequence length="1052" mass="120248">MMTMVMTMVASARAVACWLGDDLLGSPCTGGIPTASHSSSSLAHDAGMVGKENVELNVSGCQPYLSRYFKQVVRYHKPYFVALLETRVSGLKADSIIAKFGFCNSFRVEAQGFRGGIWLLWQDHLQVRSGGAVGRVGTSRSFASFVDDCALESWFPRYSVYLVSWIASSTVGPLSGEFVLACSLSGLDSFHLDQFVFAWLHHPDFRNFLMSNWCREETVLTNLQNLQPKLMEWNPSSFGMIGARKKWIMARLRGIDRVLQQKHSDFLSNLEVQLKTDLELLLEQEDMLWMQKSRSNCSKEEIRQVVLSMDPAKAPGVDDFHAFFYQRNWVLVGSQERLAQAIQKEVTDGNWKPINWNSVLAPAKRVDDLGRYLGVPLLHKRVTNETYEYLIQKTRDRLAEWKAKSLSFAGRVIYLFWPNRRNLPKPSGGDDRPRWKWEKNYTFSIASAYAQRMGAHSNEASEFWKAISCYKGLSRVKMLQRVSCSEGGVSGLSVAWDLEIKDVVIETDNREVCELLCQGKTMEGNSHLISHLIEMLDRPWRLQFSHTPREANQTADAMAKIAWNMPFGANRYAIPPDAVSGLLRDDAISPDALSDSSESFHGVLRDYETEDFSRVGGINLEDTVDDEDEADSETEEKPVEELSEDDEVYQKDMGENVEDRAAKGKAAANVLEQQREGNTEDQEKRNGARPTANASERQKGENVEDQAAKGKGTANHMEDNAEDQEKRNEARRKETANVLEQQKGENVKDQAANGKGTTNNRTERTGHPRRETKSKPVDSSDPVMEKRNEKAVVLPRRPRARLDPCSRRMKQYKCLTKDPSVALAIYVPYYAGLNVGRYLWDPDGFIRDYDAVNLVKWLASRAEWKRMWGRDHFLVAGRINWDFRRDPRNESDWGNELLNFDESRNMTSLDRMRRLKRRFLFSFAGARRPGLHESIRNEVIDQCLATRKRCRFLECDKTQKCHKPAYLLKLFQSSIFCLQPSGDSNTRRSIFDSIVAGCIPVFFHPGSSYVQYIRHFPKDYRKYSVFIPERDVKSGKANIERILQRVSREEQQ</sequence>
<feature type="region of interest" description="Disordered" evidence="6">
    <location>
        <begin position="661"/>
        <end position="789"/>
    </location>
</feature>
<proteinExistence type="inferred from homology"/>
<dbReference type="AlphaFoldDB" id="A0A6A3CQE8"/>
<dbReference type="Pfam" id="PF03016">
    <property type="entry name" value="Exostosin_GT47"/>
    <property type="match status" value="1"/>
</dbReference>
<dbReference type="Proteomes" id="UP000436088">
    <property type="component" value="Unassembled WGS sequence"/>
</dbReference>
<dbReference type="GO" id="GO:0003676">
    <property type="term" value="F:nucleic acid binding"/>
    <property type="evidence" value="ECO:0007669"/>
    <property type="project" value="InterPro"/>
</dbReference>
<evidence type="ECO:0000259" key="9">
    <source>
        <dbReference type="Pfam" id="PF13456"/>
    </source>
</evidence>
<feature type="compositionally biased region" description="Basic and acidic residues" evidence="6">
    <location>
        <begin position="716"/>
        <end position="735"/>
    </location>
</feature>
<dbReference type="EMBL" id="VEPZ02000229">
    <property type="protein sequence ID" value="KAE8729471.1"/>
    <property type="molecule type" value="Genomic_DNA"/>
</dbReference>
<keyword evidence="5" id="KW-0333">Golgi apparatus</keyword>
<evidence type="ECO:0000256" key="3">
    <source>
        <dbReference type="ARBA" id="ARBA00022676"/>
    </source>
</evidence>
<dbReference type="GO" id="GO:0004523">
    <property type="term" value="F:RNA-DNA hybrid ribonuclease activity"/>
    <property type="evidence" value="ECO:0007669"/>
    <property type="project" value="InterPro"/>
</dbReference>
<dbReference type="InterPro" id="IPR004263">
    <property type="entry name" value="Exostosin"/>
</dbReference>
<dbReference type="GO" id="GO:0016757">
    <property type="term" value="F:glycosyltransferase activity"/>
    <property type="evidence" value="ECO:0007669"/>
    <property type="project" value="UniProtKB-KW"/>
</dbReference>
<keyword evidence="3 10" id="KW-0328">Glycosyltransferase</keyword>
<dbReference type="InterPro" id="IPR040911">
    <property type="entry name" value="Exostosin_GT47"/>
</dbReference>
<feature type="domain" description="Exostosin GT47" evidence="8">
    <location>
        <begin position="904"/>
        <end position="1037"/>
    </location>
</feature>
<name>A0A6A3CQE8_HIBSY</name>
<keyword evidence="7" id="KW-0732">Signal</keyword>
<dbReference type="PANTHER" id="PTHR11062:SF282">
    <property type="entry name" value="XYLOGLUCAN GALACTOSYLTRANSFERASE GT11-RELATED"/>
    <property type="match status" value="1"/>
</dbReference>
<feature type="domain" description="RNase H type-1" evidence="9">
    <location>
        <begin position="490"/>
        <end position="561"/>
    </location>
</feature>
<feature type="compositionally biased region" description="Basic and acidic residues" evidence="6">
    <location>
        <begin position="696"/>
        <end position="708"/>
    </location>
</feature>
<dbReference type="InterPro" id="IPR002156">
    <property type="entry name" value="RNaseH_domain"/>
</dbReference>
<dbReference type="GO" id="GO:0000139">
    <property type="term" value="C:Golgi membrane"/>
    <property type="evidence" value="ECO:0007669"/>
    <property type="project" value="UniProtKB-SubCell"/>
</dbReference>
<feature type="compositionally biased region" description="Basic and acidic residues" evidence="6">
    <location>
        <begin position="761"/>
        <end position="789"/>
    </location>
</feature>
<organism evidence="10 11">
    <name type="scientific">Hibiscus syriacus</name>
    <name type="common">Rose of Sharon</name>
    <dbReference type="NCBI Taxonomy" id="106335"/>
    <lineage>
        <taxon>Eukaryota</taxon>
        <taxon>Viridiplantae</taxon>
        <taxon>Streptophyta</taxon>
        <taxon>Embryophyta</taxon>
        <taxon>Tracheophyta</taxon>
        <taxon>Spermatophyta</taxon>
        <taxon>Magnoliopsida</taxon>
        <taxon>eudicotyledons</taxon>
        <taxon>Gunneridae</taxon>
        <taxon>Pentapetalae</taxon>
        <taxon>rosids</taxon>
        <taxon>malvids</taxon>
        <taxon>Malvales</taxon>
        <taxon>Malvaceae</taxon>
        <taxon>Malvoideae</taxon>
        <taxon>Hibiscus</taxon>
    </lineage>
</organism>
<evidence type="ECO:0000256" key="5">
    <source>
        <dbReference type="ARBA" id="ARBA00023034"/>
    </source>
</evidence>
<dbReference type="Gene3D" id="3.30.420.10">
    <property type="entry name" value="Ribonuclease H-like superfamily/Ribonuclease H"/>
    <property type="match status" value="1"/>
</dbReference>
<comment type="similarity">
    <text evidence="2">Belongs to the glycosyltransferase 47 family.</text>
</comment>
<feature type="chain" id="PRO_5025445123" evidence="7">
    <location>
        <begin position="17"/>
        <end position="1052"/>
    </location>
</feature>
<dbReference type="InterPro" id="IPR036397">
    <property type="entry name" value="RNaseH_sf"/>
</dbReference>
<comment type="subcellular location">
    <subcellularLocation>
        <location evidence="1">Golgi apparatus membrane</location>
        <topology evidence="1">Single-pass type II membrane protein</topology>
    </subcellularLocation>
</comment>
<dbReference type="Pfam" id="PF13456">
    <property type="entry name" value="RVT_3"/>
    <property type="match status" value="1"/>
</dbReference>
<keyword evidence="4" id="KW-0812">Transmembrane</keyword>
<feature type="signal peptide" evidence="7">
    <location>
        <begin position="1"/>
        <end position="16"/>
    </location>
</feature>
<protein>
    <submittedName>
        <fullName evidence="10">Xyloglucan galactosyltransferase KATAMARI1</fullName>
    </submittedName>
</protein>
<dbReference type="CDD" id="cd06222">
    <property type="entry name" value="RNase_H_like"/>
    <property type="match status" value="1"/>
</dbReference>
<feature type="compositionally biased region" description="Basic and acidic residues" evidence="6">
    <location>
        <begin position="673"/>
        <end position="686"/>
    </location>
</feature>
<dbReference type="InterPro" id="IPR044730">
    <property type="entry name" value="RNase_H-like_dom_plant"/>
</dbReference>
<reference evidence="10" key="1">
    <citation type="submission" date="2019-09" db="EMBL/GenBank/DDBJ databases">
        <title>Draft genome information of white flower Hibiscus syriacus.</title>
        <authorList>
            <person name="Kim Y.-M."/>
        </authorList>
    </citation>
    <scope>NUCLEOTIDE SEQUENCE [LARGE SCALE GENOMIC DNA]</scope>
    <source>
        <strain evidence="10">YM2019G1</strain>
    </source>
</reference>
<evidence type="ECO:0000313" key="10">
    <source>
        <dbReference type="EMBL" id="KAE8729471.1"/>
    </source>
</evidence>
<evidence type="ECO:0000256" key="6">
    <source>
        <dbReference type="SAM" id="MobiDB-lite"/>
    </source>
</evidence>
<evidence type="ECO:0000259" key="8">
    <source>
        <dbReference type="Pfam" id="PF03016"/>
    </source>
</evidence>
<feature type="compositionally biased region" description="Acidic residues" evidence="6">
    <location>
        <begin position="622"/>
        <end position="634"/>
    </location>
</feature>
<keyword evidence="3 10" id="KW-0808">Transferase</keyword>
<keyword evidence="4" id="KW-0735">Signal-anchor</keyword>
<dbReference type="PANTHER" id="PTHR11062">
    <property type="entry name" value="EXOSTOSIN HEPARAN SULFATE GLYCOSYLTRANSFERASE -RELATED"/>
    <property type="match status" value="1"/>
</dbReference>
<evidence type="ECO:0000256" key="2">
    <source>
        <dbReference type="ARBA" id="ARBA00010271"/>
    </source>
</evidence>